<evidence type="ECO:0000313" key="2">
    <source>
        <dbReference type="EMBL" id="MZP28924.1"/>
    </source>
</evidence>
<keyword evidence="1" id="KW-1133">Transmembrane helix</keyword>
<dbReference type="AlphaFoldDB" id="A0A845L269"/>
<feature type="transmembrane region" description="Helical" evidence="1">
    <location>
        <begin position="12"/>
        <end position="32"/>
    </location>
</feature>
<feature type="transmembrane region" description="Helical" evidence="1">
    <location>
        <begin position="112"/>
        <end position="138"/>
    </location>
</feature>
<keyword evidence="3" id="KW-1185">Reference proteome</keyword>
<name>A0A845L269_9FIRM</name>
<accession>A0A845L269</accession>
<protein>
    <submittedName>
        <fullName evidence="2">Uncharacterized protein</fullName>
    </submittedName>
</protein>
<feature type="transmembrane region" description="Helical" evidence="1">
    <location>
        <begin position="74"/>
        <end position="92"/>
    </location>
</feature>
<evidence type="ECO:0000313" key="3">
    <source>
        <dbReference type="Proteomes" id="UP000463470"/>
    </source>
</evidence>
<keyword evidence="1" id="KW-0812">Transmembrane</keyword>
<evidence type="ECO:0000256" key="1">
    <source>
        <dbReference type="SAM" id="Phobius"/>
    </source>
</evidence>
<dbReference type="EMBL" id="WXEY01000003">
    <property type="protein sequence ID" value="MZP28924.1"/>
    <property type="molecule type" value="Genomic_DNA"/>
</dbReference>
<gene>
    <name evidence="2" type="ORF">GTO91_04270</name>
</gene>
<keyword evidence="1" id="KW-0472">Membrane</keyword>
<comment type="caution">
    <text evidence="2">The sequence shown here is derived from an EMBL/GenBank/DDBJ whole genome shotgun (WGS) entry which is preliminary data.</text>
</comment>
<organism evidence="2 3">
    <name type="scientific">Heliomicrobium undosum</name>
    <dbReference type="NCBI Taxonomy" id="121734"/>
    <lineage>
        <taxon>Bacteria</taxon>
        <taxon>Bacillati</taxon>
        <taxon>Bacillota</taxon>
        <taxon>Clostridia</taxon>
        <taxon>Eubacteriales</taxon>
        <taxon>Heliobacteriaceae</taxon>
        <taxon>Heliomicrobium</taxon>
    </lineage>
</organism>
<reference evidence="2 3" key="1">
    <citation type="submission" date="2020-01" db="EMBL/GenBank/DDBJ databases">
        <title>Whole-genome sequence of Heliobacterium undosum DSM 13378.</title>
        <authorList>
            <person name="Kyndt J.A."/>
            <person name="Meyer T.E."/>
        </authorList>
    </citation>
    <scope>NUCLEOTIDE SEQUENCE [LARGE SCALE GENOMIC DNA]</scope>
    <source>
        <strain evidence="2 3">DSM 13378</strain>
    </source>
</reference>
<feature type="transmembrane region" description="Helical" evidence="1">
    <location>
        <begin position="38"/>
        <end position="62"/>
    </location>
</feature>
<proteinExistence type="predicted"/>
<sequence>MERIYEKKEQALIVIPLVIVLLLGIAYMGAHAFERNVIYNLVLNVVMIAIWMLLALFNWLVLPGEGKRKIAASVALSLVYFILFFFITSAILPKVRLFGIRPGYGLYSHESIRVGVYLIWAHHFILLPLCTFFFSIIVNRKEAFNEK</sequence>
<dbReference type="Proteomes" id="UP000463470">
    <property type="component" value="Unassembled WGS sequence"/>
</dbReference>
<dbReference type="RefSeq" id="WP_161255361.1">
    <property type="nucleotide sequence ID" value="NZ_WXEY01000003.1"/>
</dbReference>